<organism evidence="4 5">
    <name type="scientific">Vanessa tameamea</name>
    <name type="common">Kamehameha butterfly</name>
    <dbReference type="NCBI Taxonomy" id="334116"/>
    <lineage>
        <taxon>Eukaryota</taxon>
        <taxon>Metazoa</taxon>
        <taxon>Ecdysozoa</taxon>
        <taxon>Arthropoda</taxon>
        <taxon>Hexapoda</taxon>
        <taxon>Insecta</taxon>
        <taxon>Pterygota</taxon>
        <taxon>Neoptera</taxon>
        <taxon>Endopterygota</taxon>
        <taxon>Lepidoptera</taxon>
        <taxon>Glossata</taxon>
        <taxon>Ditrysia</taxon>
        <taxon>Papilionoidea</taxon>
        <taxon>Nymphalidae</taxon>
        <taxon>Nymphalinae</taxon>
        <taxon>Vanessa</taxon>
    </lineage>
</organism>
<dbReference type="Gene3D" id="6.10.250.2090">
    <property type="match status" value="1"/>
</dbReference>
<dbReference type="SMART" id="SM00244">
    <property type="entry name" value="PHB"/>
    <property type="match status" value="1"/>
</dbReference>
<dbReference type="PANTHER" id="PTHR10264:SF19">
    <property type="entry name" value="AT06885P-RELATED"/>
    <property type="match status" value="1"/>
</dbReference>
<dbReference type="InterPro" id="IPR001107">
    <property type="entry name" value="Band_7"/>
</dbReference>
<accession>A0ABM4AIU6</accession>
<dbReference type="InterPro" id="IPR036013">
    <property type="entry name" value="Band_7/SPFH_dom_sf"/>
</dbReference>
<evidence type="ECO:0000259" key="3">
    <source>
        <dbReference type="SMART" id="SM00244"/>
    </source>
</evidence>
<dbReference type="PRINTS" id="PR00721">
    <property type="entry name" value="STOMATIN"/>
</dbReference>
<protein>
    <submittedName>
        <fullName evidence="5">Stomatin-like protein 3</fullName>
    </submittedName>
</protein>
<evidence type="ECO:0000256" key="2">
    <source>
        <dbReference type="SAM" id="SignalP"/>
    </source>
</evidence>
<dbReference type="InterPro" id="IPR043202">
    <property type="entry name" value="Band-7_stomatin-like"/>
</dbReference>
<name>A0ABM4AIU6_VANTA</name>
<evidence type="ECO:0000313" key="5">
    <source>
        <dbReference type="RefSeq" id="XP_064071221.1"/>
    </source>
</evidence>
<keyword evidence="4" id="KW-1185">Reference proteome</keyword>
<feature type="chain" id="PRO_5047439036" evidence="2">
    <location>
        <begin position="21"/>
        <end position="243"/>
    </location>
</feature>
<dbReference type="GeneID" id="135193318"/>
<feature type="domain" description="Band 7" evidence="3">
    <location>
        <begin position="13"/>
        <end position="172"/>
    </location>
</feature>
<dbReference type="Proteomes" id="UP001652626">
    <property type="component" value="Chromosome 6"/>
</dbReference>
<dbReference type="Gene3D" id="3.30.479.30">
    <property type="entry name" value="Band 7 domain"/>
    <property type="match status" value="1"/>
</dbReference>
<dbReference type="PANTHER" id="PTHR10264">
    <property type="entry name" value="BAND 7 PROTEIN-RELATED"/>
    <property type="match status" value="1"/>
</dbReference>
<comment type="similarity">
    <text evidence="1">Belongs to the band 7/mec-2 family.</text>
</comment>
<proteinExistence type="inferred from homology"/>
<dbReference type="RefSeq" id="XP_064071221.1">
    <property type="nucleotide sequence ID" value="XM_064215151.1"/>
</dbReference>
<dbReference type="SUPFAM" id="SSF117892">
    <property type="entry name" value="Band 7/SPFH domain"/>
    <property type="match status" value="1"/>
</dbReference>
<evidence type="ECO:0000256" key="1">
    <source>
        <dbReference type="ARBA" id="ARBA00008164"/>
    </source>
</evidence>
<sequence length="243" mass="27422">MLVILTLPLSLFCIFVVVRQFERAVILRNGKVHKNRAYGPGLIFYLPCVDTIKFIDLRTFVYSVPPQDVLTKDSLTVSVDAVVFYKITDPVLAVLSVTDYKLSTHYLAATTLRNALGTRKLSEVLANRPAVSHQVFELMKNIIRDWGIQIVRVEIKDIRLPIQLQKAMAVEAESTRLANAKIIVAKAEIESTKNLELATGILMDNPICMQLRYLQSLNTIAGEKTHTIVFPFSVDTFKKIFNK</sequence>
<feature type="signal peptide" evidence="2">
    <location>
        <begin position="1"/>
        <end position="20"/>
    </location>
</feature>
<dbReference type="Pfam" id="PF01145">
    <property type="entry name" value="Band_7"/>
    <property type="match status" value="1"/>
</dbReference>
<gene>
    <name evidence="5" type="primary">LOC135193318</name>
</gene>
<dbReference type="InterPro" id="IPR001972">
    <property type="entry name" value="Stomatin_HflK_fam"/>
</dbReference>
<keyword evidence="2" id="KW-0732">Signal</keyword>
<reference evidence="5" key="1">
    <citation type="submission" date="2025-08" db="UniProtKB">
        <authorList>
            <consortium name="RefSeq"/>
        </authorList>
    </citation>
    <scope>IDENTIFICATION</scope>
    <source>
        <tissue evidence="5">Whole body</tissue>
    </source>
</reference>
<evidence type="ECO:0000313" key="4">
    <source>
        <dbReference type="Proteomes" id="UP001652626"/>
    </source>
</evidence>